<feature type="transmembrane region" description="Helical" evidence="19">
    <location>
        <begin position="110"/>
        <end position="128"/>
    </location>
</feature>
<evidence type="ECO:0000256" key="4">
    <source>
        <dbReference type="ARBA" id="ARBA00005189"/>
    </source>
</evidence>
<keyword evidence="12 18" id="KW-0548">Nucleotidyltransferase</keyword>
<feature type="transmembrane region" description="Helical" evidence="19">
    <location>
        <begin position="177"/>
        <end position="204"/>
    </location>
</feature>
<evidence type="ECO:0000256" key="17">
    <source>
        <dbReference type="ARBA" id="ARBA00023264"/>
    </source>
</evidence>
<feature type="transmembrane region" description="Helical" evidence="19">
    <location>
        <begin position="134"/>
        <end position="156"/>
    </location>
</feature>
<evidence type="ECO:0000256" key="3">
    <source>
        <dbReference type="ARBA" id="ARBA00005119"/>
    </source>
</evidence>
<evidence type="ECO:0000256" key="14">
    <source>
        <dbReference type="ARBA" id="ARBA00023098"/>
    </source>
</evidence>
<evidence type="ECO:0000313" key="21">
    <source>
        <dbReference type="Proteomes" id="UP000557392"/>
    </source>
</evidence>
<keyword evidence="11 18" id="KW-0812">Transmembrane</keyword>
<keyword evidence="8" id="KW-1003">Cell membrane</keyword>
<accession>A0A7W6JR55</accession>
<comment type="pathway">
    <text evidence="4">Lipid metabolism.</text>
</comment>
<dbReference type="UniPathway" id="UPA00557">
    <property type="reaction ID" value="UER00614"/>
</dbReference>
<comment type="subcellular location">
    <subcellularLocation>
        <location evidence="2">Cell membrane</location>
        <topology evidence="2">Multi-pass membrane protein</topology>
    </subcellularLocation>
</comment>
<dbReference type="EC" id="2.7.7.41" evidence="6 18"/>
<feature type="transmembrane region" description="Helical" evidence="19">
    <location>
        <begin position="84"/>
        <end position="103"/>
    </location>
</feature>
<evidence type="ECO:0000313" key="20">
    <source>
        <dbReference type="EMBL" id="MBB4098039.1"/>
    </source>
</evidence>
<evidence type="ECO:0000256" key="10">
    <source>
        <dbReference type="ARBA" id="ARBA00022679"/>
    </source>
</evidence>
<dbReference type="GO" id="GO:0004605">
    <property type="term" value="F:phosphatidate cytidylyltransferase activity"/>
    <property type="evidence" value="ECO:0007669"/>
    <property type="project" value="UniProtKB-EC"/>
</dbReference>
<evidence type="ECO:0000256" key="7">
    <source>
        <dbReference type="ARBA" id="ARBA00019373"/>
    </source>
</evidence>
<dbReference type="InterPro" id="IPR000374">
    <property type="entry name" value="PC_trans"/>
</dbReference>
<keyword evidence="21" id="KW-1185">Reference proteome</keyword>
<dbReference type="PANTHER" id="PTHR46382">
    <property type="entry name" value="PHOSPHATIDATE CYTIDYLYLTRANSFERASE"/>
    <property type="match status" value="1"/>
</dbReference>
<dbReference type="AlphaFoldDB" id="A0A7W6JR55"/>
<dbReference type="PROSITE" id="PS01315">
    <property type="entry name" value="CDS"/>
    <property type="match status" value="1"/>
</dbReference>
<evidence type="ECO:0000256" key="8">
    <source>
        <dbReference type="ARBA" id="ARBA00022475"/>
    </source>
</evidence>
<feature type="transmembrane region" description="Helical" evidence="19">
    <location>
        <begin position="9"/>
        <end position="27"/>
    </location>
</feature>
<evidence type="ECO:0000256" key="16">
    <source>
        <dbReference type="ARBA" id="ARBA00023209"/>
    </source>
</evidence>
<keyword evidence="17" id="KW-1208">Phospholipid metabolism</keyword>
<comment type="caution">
    <text evidence="20">The sequence shown here is derived from an EMBL/GenBank/DDBJ whole genome shotgun (WGS) entry which is preliminary data.</text>
</comment>
<organism evidence="20 21">
    <name type="scientific">Sphingomonas kyeonggiensis</name>
    <dbReference type="NCBI Taxonomy" id="1268553"/>
    <lineage>
        <taxon>Bacteria</taxon>
        <taxon>Pseudomonadati</taxon>
        <taxon>Pseudomonadota</taxon>
        <taxon>Alphaproteobacteria</taxon>
        <taxon>Sphingomonadales</taxon>
        <taxon>Sphingomonadaceae</taxon>
        <taxon>Sphingomonas</taxon>
    </lineage>
</organism>
<comment type="pathway">
    <text evidence="3 18">Phospholipid metabolism; CDP-diacylglycerol biosynthesis; CDP-diacylglycerol from sn-glycerol 3-phosphate: step 3/3.</text>
</comment>
<keyword evidence="16" id="KW-0594">Phospholipid biosynthesis</keyword>
<evidence type="ECO:0000256" key="1">
    <source>
        <dbReference type="ARBA" id="ARBA00001698"/>
    </source>
</evidence>
<evidence type="ECO:0000256" key="19">
    <source>
        <dbReference type="SAM" id="Phobius"/>
    </source>
</evidence>
<evidence type="ECO:0000256" key="5">
    <source>
        <dbReference type="ARBA" id="ARBA00010185"/>
    </source>
</evidence>
<keyword evidence="13 19" id="KW-1133">Transmembrane helix</keyword>
<dbReference type="GO" id="GO:0005886">
    <property type="term" value="C:plasma membrane"/>
    <property type="evidence" value="ECO:0007669"/>
    <property type="project" value="UniProtKB-SubCell"/>
</dbReference>
<evidence type="ECO:0000256" key="9">
    <source>
        <dbReference type="ARBA" id="ARBA00022516"/>
    </source>
</evidence>
<evidence type="ECO:0000256" key="11">
    <source>
        <dbReference type="ARBA" id="ARBA00022692"/>
    </source>
</evidence>
<evidence type="ECO:0000256" key="18">
    <source>
        <dbReference type="RuleBase" id="RU003938"/>
    </source>
</evidence>
<dbReference type="PANTHER" id="PTHR46382:SF1">
    <property type="entry name" value="PHOSPHATIDATE CYTIDYLYLTRANSFERASE"/>
    <property type="match status" value="1"/>
</dbReference>
<name>A0A7W6JR55_9SPHN</name>
<comment type="similarity">
    <text evidence="5 18">Belongs to the CDS family.</text>
</comment>
<feature type="transmembrane region" description="Helical" evidence="19">
    <location>
        <begin position="245"/>
        <end position="263"/>
    </location>
</feature>
<evidence type="ECO:0000256" key="15">
    <source>
        <dbReference type="ARBA" id="ARBA00023136"/>
    </source>
</evidence>
<gene>
    <name evidence="20" type="ORF">GGR46_001572</name>
</gene>
<sequence length="264" mass="27455">MSKTGSELATRLGVAFILIGLAFAALYSGGVGFWMVVSVVGVLMMGEWAMLAGANLKGKRLAQYAISVPLAAMLPGLTPELGSAGQEFLALGLIIGVFFFLAIVTRGAQLALGAFYVGLPVLALVTIREQPVQGLLLTFWAMALVWACDSVAYFAGRAIGGPKLAPAISPNKTWSGFLGGVAGATLFAFILVWLFGLPVALAWATPALAVLAQLGDLFESHLKRCAGVKDSGNLLPGHGGVLDRLDGLVSTAPFAALLVLWLVR</sequence>
<evidence type="ECO:0000256" key="2">
    <source>
        <dbReference type="ARBA" id="ARBA00004651"/>
    </source>
</evidence>
<proteinExistence type="inferred from homology"/>
<reference evidence="20 21" key="1">
    <citation type="submission" date="2020-08" db="EMBL/GenBank/DDBJ databases">
        <title>Genomic Encyclopedia of Type Strains, Phase IV (KMG-IV): sequencing the most valuable type-strain genomes for metagenomic binning, comparative biology and taxonomic classification.</title>
        <authorList>
            <person name="Goeker M."/>
        </authorList>
    </citation>
    <scope>NUCLEOTIDE SEQUENCE [LARGE SCALE GENOMIC DNA]</scope>
    <source>
        <strain evidence="20 21">DSM 101806</strain>
    </source>
</reference>
<keyword evidence="14" id="KW-0443">Lipid metabolism</keyword>
<dbReference type="Pfam" id="PF01148">
    <property type="entry name" value="CTP_transf_1"/>
    <property type="match status" value="1"/>
</dbReference>
<dbReference type="GO" id="GO:0016024">
    <property type="term" value="P:CDP-diacylglycerol biosynthetic process"/>
    <property type="evidence" value="ECO:0007669"/>
    <property type="project" value="UniProtKB-UniPathway"/>
</dbReference>
<protein>
    <recommendedName>
        <fullName evidence="7 18">Phosphatidate cytidylyltransferase</fullName>
        <ecNumber evidence="6 18">2.7.7.41</ecNumber>
    </recommendedName>
</protein>
<evidence type="ECO:0000256" key="13">
    <source>
        <dbReference type="ARBA" id="ARBA00022989"/>
    </source>
</evidence>
<keyword evidence="9" id="KW-0444">Lipid biosynthesis</keyword>
<comment type="catalytic activity">
    <reaction evidence="1 18">
        <text>a 1,2-diacyl-sn-glycero-3-phosphate + CTP + H(+) = a CDP-1,2-diacyl-sn-glycerol + diphosphate</text>
        <dbReference type="Rhea" id="RHEA:16229"/>
        <dbReference type="ChEBI" id="CHEBI:15378"/>
        <dbReference type="ChEBI" id="CHEBI:33019"/>
        <dbReference type="ChEBI" id="CHEBI:37563"/>
        <dbReference type="ChEBI" id="CHEBI:58332"/>
        <dbReference type="ChEBI" id="CHEBI:58608"/>
        <dbReference type="EC" id="2.7.7.41"/>
    </reaction>
</comment>
<dbReference type="RefSeq" id="WP_183996162.1">
    <property type="nucleotide sequence ID" value="NZ_JACIEH010000001.1"/>
</dbReference>
<keyword evidence="15 19" id="KW-0472">Membrane</keyword>
<dbReference type="EMBL" id="JACIEH010000001">
    <property type="protein sequence ID" value="MBB4098039.1"/>
    <property type="molecule type" value="Genomic_DNA"/>
</dbReference>
<keyword evidence="10 18" id="KW-0808">Transferase</keyword>
<evidence type="ECO:0000256" key="12">
    <source>
        <dbReference type="ARBA" id="ARBA00022695"/>
    </source>
</evidence>
<evidence type="ECO:0000256" key="6">
    <source>
        <dbReference type="ARBA" id="ARBA00012487"/>
    </source>
</evidence>
<dbReference type="Proteomes" id="UP000557392">
    <property type="component" value="Unassembled WGS sequence"/>
</dbReference>